<name>A0A7J7CB39_TRIWF</name>
<dbReference type="Proteomes" id="UP000593562">
    <property type="component" value="Unassembled WGS sequence"/>
</dbReference>
<keyword evidence="3" id="KW-0808">Transferase</keyword>
<comment type="caution">
    <text evidence="3">The sequence shown here is derived from an EMBL/GenBank/DDBJ whole genome shotgun (WGS) entry which is preliminary data.</text>
</comment>
<dbReference type="GO" id="GO:0005509">
    <property type="term" value="F:calcium ion binding"/>
    <property type="evidence" value="ECO:0007669"/>
    <property type="project" value="InterPro"/>
</dbReference>
<dbReference type="InterPro" id="IPR002048">
    <property type="entry name" value="EF_hand_dom"/>
</dbReference>
<dbReference type="AlphaFoldDB" id="A0A7J7CB39"/>
<proteinExistence type="predicted"/>
<dbReference type="InParanoid" id="A0A7J7CB39"/>
<evidence type="ECO:0000313" key="4">
    <source>
        <dbReference type="Proteomes" id="UP000593562"/>
    </source>
</evidence>
<feature type="domain" description="EF-hand" evidence="2">
    <location>
        <begin position="10"/>
        <end position="45"/>
    </location>
</feature>
<dbReference type="SUPFAM" id="SSF47473">
    <property type="entry name" value="EF-hand"/>
    <property type="match status" value="1"/>
</dbReference>
<organism evidence="3 4">
    <name type="scientific">Tripterygium wilfordii</name>
    <name type="common">Thunder God vine</name>
    <dbReference type="NCBI Taxonomy" id="458696"/>
    <lineage>
        <taxon>Eukaryota</taxon>
        <taxon>Viridiplantae</taxon>
        <taxon>Streptophyta</taxon>
        <taxon>Embryophyta</taxon>
        <taxon>Tracheophyta</taxon>
        <taxon>Spermatophyta</taxon>
        <taxon>Magnoliopsida</taxon>
        <taxon>eudicotyledons</taxon>
        <taxon>Gunneridae</taxon>
        <taxon>Pentapetalae</taxon>
        <taxon>rosids</taxon>
        <taxon>fabids</taxon>
        <taxon>Celastrales</taxon>
        <taxon>Celastraceae</taxon>
        <taxon>Tripterygium</taxon>
    </lineage>
</organism>
<keyword evidence="4" id="KW-1185">Reference proteome</keyword>
<evidence type="ECO:0000313" key="3">
    <source>
        <dbReference type="EMBL" id="KAF5731077.1"/>
    </source>
</evidence>
<dbReference type="PROSITE" id="PS50222">
    <property type="entry name" value="EF_HAND_2"/>
    <property type="match status" value="1"/>
</dbReference>
<dbReference type="EMBL" id="JAAARO010000019">
    <property type="protein sequence ID" value="KAF5731077.1"/>
    <property type="molecule type" value="Genomic_DNA"/>
</dbReference>
<dbReference type="Gene3D" id="1.10.238.10">
    <property type="entry name" value="EF-hand"/>
    <property type="match status" value="1"/>
</dbReference>
<dbReference type="InterPro" id="IPR018247">
    <property type="entry name" value="EF_Hand_1_Ca_BS"/>
</dbReference>
<evidence type="ECO:0000259" key="2">
    <source>
        <dbReference type="PROSITE" id="PS50222"/>
    </source>
</evidence>
<protein>
    <submittedName>
        <fullName evidence="3">Calcium-dependent protein kinase 4</fullName>
    </submittedName>
</protein>
<accession>A0A7J7CB39</accession>
<keyword evidence="1" id="KW-0106">Calcium</keyword>
<reference evidence="3 4" key="1">
    <citation type="journal article" date="2020" name="Nat. Commun.">
        <title>Genome of Tripterygium wilfordii and identification of cytochrome P450 involved in triptolide biosynthesis.</title>
        <authorList>
            <person name="Tu L."/>
            <person name="Su P."/>
            <person name="Zhang Z."/>
            <person name="Gao L."/>
            <person name="Wang J."/>
            <person name="Hu T."/>
            <person name="Zhou J."/>
            <person name="Zhang Y."/>
            <person name="Zhao Y."/>
            <person name="Liu Y."/>
            <person name="Song Y."/>
            <person name="Tong Y."/>
            <person name="Lu Y."/>
            <person name="Yang J."/>
            <person name="Xu C."/>
            <person name="Jia M."/>
            <person name="Peters R.J."/>
            <person name="Huang L."/>
            <person name="Gao W."/>
        </authorList>
    </citation>
    <scope>NUCLEOTIDE SEQUENCE [LARGE SCALE GENOMIC DNA]</scope>
    <source>
        <strain evidence="4">cv. XIE 37</strain>
        <tissue evidence="3">Leaf</tissue>
    </source>
</reference>
<sequence>MGDGESFSKEEIAGLRENFKAVDTDSSGAITFHELKAGLRRYGSHLSNTEIHDLMGGSWNAREGGYYVIPLTLKVNPIFSWMGESITEILRSHIENPDAVMKSFHIDGFHFFL</sequence>
<gene>
    <name evidence="3" type="ORF">HS088_TW19G00681</name>
</gene>
<dbReference type="Pfam" id="PF13405">
    <property type="entry name" value="EF-hand_6"/>
    <property type="match status" value="1"/>
</dbReference>
<dbReference type="InterPro" id="IPR011992">
    <property type="entry name" value="EF-hand-dom_pair"/>
</dbReference>
<dbReference type="PROSITE" id="PS00018">
    <property type="entry name" value="EF_HAND_1"/>
    <property type="match status" value="1"/>
</dbReference>
<keyword evidence="3" id="KW-0418">Kinase</keyword>
<dbReference type="GO" id="GO:0016301">
    <property type="term" value="F:kinase activity"/>
    <property type="evidence" value="ECO:0007669"/>
    <property type="project" value="UniProtKB-KW"/>
</dbReference>
<evidence type="ECO:0000256" key="1">
    <source>
        <dbReference type="ARBA" id="ARBA00022837"/>
    </source>
</evidence>